<dbReference type="EMBL" id="AP024488">
    <property type="protein sequence ID" value="BCS96001.1"/>
    <property type="molecule type" value="Genomic_DNA"/>
</dbReference>
<comment type="cofactor">
    <cofactor evidence="6">
        <name>Zn(2+)</name>
        <dbReference type="ChEBI" id="CHEBI:29105"/>
    </cofactor>
    <text evidence="6">Binds 1 zinc ion per subunit.</text>
</comment>
<feature type="transmembrane region" description="Helical" evidence="7">
    <location>
        <begin position="89"/>
        <end position="108"/>
    </location>
</feature>
<comment type="similarity">
    <text evidence="6">Belongs to the peptidase M48 family.</text>
</comment>
<evidence type="ECO:0000259" key="8">
    <source>
        <dbReference type="Pfam" id="PF01435"/>
    </source>
</evidence>
<evidence type="ECO:0000313" key="10">
    <source>
        <dbReference type="EMBL" id="BCS96001.1"/>
    </source>
</evidence>
<reference evidence="10 11" key="1">
    <citation type="submission" date="2021-02" db="EMBL/GenBank/DDBJ databases">
        <title>Complete genome of Desulfoluna sp. strain ASN36.</title>
        <authorList>
            <person name="Takahashi A."/>
            <person name="Kojima H."/>
            <person name="Fukui M."/>
        </authorList>
    </citation>
    <scope>NUCLEOTIDE SEQUENCE [LARGE SCALE GENOMIC DNA]</scope>
    <source>
        <strain evidence="10 11">ASN36</strain>
    </source>
</reference>
<dbReference type="Pfam" id="PF16491">
    <property type="entry name" value="Peptidase_M48_N"/>
    <property type="match status" value="1"/>
</dbReference>
<evidence type="ECO:0000313" key="11">
    <source>
        <dbReference type="Proteomes" id="UP001320148"/>
    </source>
</evidence>
<keyword evidence="11" id="KW-1185">Reference proteome</keyword>
<keyword evidence="2" id="KW-0479">Metal-binding</keyword>
<feature type="transmembrane region" description="Helical" evidence="7">
    <location>
        <begin position="171"/>
        <end position="193"/>
    </location>
</feature>
<dbReference type="Gene3D" id="3.30.2010.10">
    <property type="entry name" value="Metalloproteases ('zincins'), catalytic domain"/>
    <property type="match status" value="1"/>
</dbReference>
<dbReference type="Proteomes" id="UP001320148">
    <property type="component" value="Chromosome"/>
</dbReference>
<feature type="transmembrane region" description="Helical" evidence="7">
    <location>
        <begin position="285"/>
        <end position="305"/>
    </location>
</feature>
<evidence type="ECO:0000256" key="1">
    <source>
        <dbReference type="ARBA" id="ARBA00022670"/>
    </source>
</evidence>
<evidence type="ECO:0000256" key="5">
    <source>
        <dbReference type="ARBA" id="ARBA00023049"/>
    </source>
</evidence>
<keyword evidence="4 6" id="KW-0862">Zinc</keyword>
<organism evidence="10 11">
    <name type="scientific">Desulfoluna limicola</name>
    <dbReference type="NCBI Taxonomy" id="2810562"/>
    <lineage>
        <taxon>Bacteria</taxon>
        <taxon>Pseudomonadati</taxon>
        <taxon>Thermodesulfobacteriota</taxon>
        <taxon>Desulfobacteria</taxon>
        <taxon>Desulfobacterales</taxon>
        <taxon>Desulfolunaceae</taxon>
        <taxon>Desulfoluna</taxon>
    </lineage>
</organism>
<name>A0ABM7PFI5_9BACT</name>
<evidence type="ECO:0000259" key="9">
    <source>
        <dbReference type="Pfam" id="PF16491"/>
    </source>
</evidence>
<dbReference type="PANTHER" id="PTHR10120">
    <property type="entry name" value="CAAX PRENYL PROTEASE 1"/>
    <property type="match status" value="1"/>
</dbReference>
<dbReference type="InterPro" id="IPR001915">
    <property type="entry name" value="Peptidase_M48"/>
</dbReference>
<keyword evidence="5 6" id="KW-0482">Metalloprotease</keyword>
<sequence length="424" mass="46739">MNWIAWIVLIALLAETVAHIIADALNLKGAGAIPEELRDLYSADEGRKATDYLTARTHMDWIESSLSLGLFLLFWFFKGFPFVDGFVKGIGLGPVLTGVVAICFLGVLKSTLHLPFALYGTFVIEERFGFNRTTLATFLMDRVKSILVGLALGVPLMAGVLAFFEHFGSSAWMACWGVVVAFMLGVNIIVPTWIMPLFNTFTPLEEGPLKTRIMAYAKTIGFPLSNIFVMDGSKRSTKANAFFSGFGKSRRIVLFDTLVNNQSPDEVLAVLAHEMGHFKLRHIRNGLLIAVAHTGVLFFLLSLALSFEPLHAAFFMRSTEVYTGLIFFSLLYTPVEFLLGFPLQAWSRANEYQADAYAIRTSGLGDALVSSLKSLHKTSLANLNPHPFHVALNNSHPPLLQRIRAIQKGIKAGFAGEENVVSSE</sequence>
<evidence type="ECO:0000256" key="2">
    <source>
        <dbReference type="ARBA" id="ARBA00022723"/>
    </source>
</evidence>
<feature type="transmembrane region" description="Helical" evidence="7">
    <location>
        <begin position="61"/>
        <end position="77"/>
    </location>
</feature>
<evidence type="ECO:0000256" key="6">
    <source>
        <dbReference type="RuleBase" id="RU003983"/>
    </source>
</evidence>
<feature type="domain" description="CAAX prenyl protease 1 N-terminal" evidence="9">
    <location>
        <begin position="27"/>
        <end position="200"/>
    </location>
</feature>
<dbReference type="Pfam" id="PF01435">
    <property type="entry name" value="Peptidase_M48"/>
    <property type="match status" value="1"/>
</dbReference>
<proteinExistence type="inferred from homology"/>
<protein>
    <submittedName>
        <fullName evidence="10">Peptidase M48</fullName>
    </submittedName>
</protein>
<dbReference type="CDD" id="cd07343">
    <property type="entry name" value="M48A_Zmpste24p_like"/>
    <property type="match status" value="1"/>
</dbReference>
<evidence type="ECO:0000256" key="3">
    <source>
        <dbReference type="ARBA" id="ARBA00022801"/>
    </source>
</evidence>
<evidence type="ECO:0000256" key="7">
    <source>
        <dbReference type="SAM" id="Phobius"/>
    </source>
</evidence>
<feature type="transmembrane region" description="Helical" evidence="7">
    <location>
        <begin position="325"/>
        <end position="343"/>
    </location>
</feature>
<dbReference type="InterPro" id="IPR027057">
    <property type="entry name" value="CAXX_Prtase_1"/>
</dbReference>
<feature type="domain" description="Peptidase M48" evidence="8">
    <location>
        <begin position="204"/>
        <end position="408"/>
    </location>
</feature>
<keyword evidence="7" id="KW-0472">Membrane</keyword>
<gene>
    <name evidence="10" type="ORF">DSLASN_16330</name>
</gene>
<feature type="transmembrane region" description="Helical" evidence="7">
    <location>
        <begin position="213"/>
        <end position="230"/>
    </location>
</feature>
<dbReference type="InterPro" id="IPR032456">
    <property type="entry name" value="Peptidase_M48_N"/>
</dbReference>
<keyword evidence="1 6" id="KW-0645">Protease</keyword>
<keyword evidence="7" id="KW-0812">Transmembrane</keyword>
<evidence type="ECO:0000256" key="4">
    <source>
        <dbReference type="ARBA" id="ARBA00022833"/>
    </source>
</evidence>
<keyword evidence="7" id="KW-1133">Transmembrane helix</keyword>
<dbReference type="RefSeq" id="WP_236892363.1">
    <property type="nucleotide sequence ID" value="NZ_AP024488.1"/>
</dbReference>
<keyword evidence="3 6" id="KW-0378">Hydrolase</keyword>
<feature type="transmembrane region" description="Helical" evidence="7">
    <location>
        <begin position="145"/>
        <end position="164"/>
    </location>
</feature>
<accession>A0ABM7PFI5</accession>